<dbReference type="Pfam" id="PF00400">
    <property type="entry name" value="WD40"/>
    <property type="match status" value="4"/>
</dbReference>
<dbReference type="PROSITE" id="PS50082">
    <property type="entry name" value="WD_REPEATS_2"/>
    <property type="match status" value="4"/>
</dbReference>
<keyword evidence="8" id="KW-1185">Reference proteome</keyword>
<feature type="repeat" description="WD" evidence="6">
    <location>
        <begin position="147"/>
        <end position="186"/>
    </location>
</feature>
<accession>A0A6A5TUN2</accession>
<dbReference type="PRINTS" id="PR00320">
    <property type="entry name" value="GPROTEINBRPT"/>
</dbReference>
<evidence type="ECO:0000313" key="7">
    <source>
        <dbReference type="EMBL" id="KAF1956341.1"/>
    </source>
</evidence>
<sequence length="396" mass="42909">MIAPVTYLPSLNEPNSAHTAPILALRVSANYVVSSSADRSVRIWSKSNGGLALPPLHGESKAAVVKSIEISEGLGLVFGGDSKGNIVAWRLSDGGLAFTQPAHGDFVLALAMDKTTLASASRDHDVKVWEVEISGTGRYSLQPRHILQGHTMPVLAVQLLEHFIYTASGDKSIRIWNRDSGRLVQTLELHASVAQFQVRKSAAGTQLAGACTDGMVRLYDVDKGDELACLKGHTGVVRSLQFTEARGPNSFFGHAWIASASYDGTIRVWARQQEGSLSWECLYNFSFSDAVVAPLPLFDEMITVNYPGQERERLYGVLLPLSTKLPLVSTLSNRPNPHLYLGSSPCQRHDHVRPLTSIADILPRRAVLLTDPAPSTAVTPASVAYTPPKPVHLDYG</sequence>
<dbReference type="Gene3D" id="2.130.10.10">
    <property type="entry name" value="YVTN repeat-like/Quinoprotein amine dehydrogenase"/>
    <property type="match status" value="2"/>
</dbReference>
<comment type="function">
    <text evidence="5">Involved in mitochondrial fission. Acts as an adapter protein required to form mitochondrial fission complexes. Formation of these complexes is required to promote constriction and fission of the mitochondrial compartment at a late step in mitochondrial division.</text>
</comment>
<dbReference type="AlphaFoldDB" id="A0A6A5TUN2"/>
<evidence type="ECO:0000256" key="4">
    <source>
        <dbReference type="ARBA" id="ARBA00039789"/>
    </source>
</evidence>
<dbReference type="SMART" id="SM00320">
    <property type="entry name" value="WD40"/>
    <property type="match status" value="5"/>
</dbReference>
<dbReference type="PROSITE" id="PS50294">
    <property type="entry name" value="WD_REPEATS_REGION"/>
    <property type="match status" value="2"/>
</dbReference>
<evidence type="ECO:0000256" key="2">
    <source>
        <dbReference type="ARBA" id="ARBA00022737"/>
    </source>
</evidence>
<dbReference type="Proteomes" id="UP000800035">
    <property type="component" value="Unassembled WGS sequence"/>
</dbReference>
<keyword evidence="2" id="KW-0677">Repeat</keyword>
<reference evidence="7" key="1">
    <citation type="journal article" date="2020" name="Stud. Mycol.">
        <title>101 Dothideomycetes genomes: a test case for predicting lifestyles and emergence of pathogens.</title>
        <authorList>
            <person name="Haridas S."/>
            <person name="Albert R."/>
            <person name="Binder M."/>
            <person name="Bloem J."/>
            <person name="Labutti K."/>
            <person name="Salamov A."/>
            <person name="Andreopoulos B."/>
            <person name="Baker S."/>
            <person name="Barry K."/>
            <person name="Bills G."/>
            <person name="Bluhm B."/>
            <person name="Cannon C."/>
            <person name="Castanera R."/>
            <person name="Culley D."/>
            <person name="Daum C."/>
            <person name="Ezra D."/>
            <person name="Gonzalez J."/>
            <person name="Henrissat B."/>
            <person name="Kuo A."/>
            <person name="Liang C."/>
            <person name="Lipzen A."/>
            <person name="Lutzoni F."/>
            <person name="Magnuson J."/>
            <person name="Mondo S."/>
            <person name="Nolan M."/>
            <person name="Ohm R."/>
            <person name="Pangilinan J."/>
            <person name="Park H.-J."/>
            <person name="Ramirez L."/>
            <person name="Alfaro M."/>
            <person name="Sun H."/>
            <person name="Tritt A."/>
            <person name="Yoshinaga Y."/>
            <person name="Zwiers L.-H."/>
            <person name="Turgeon B."/>
            <person name="Goodwin S."/>
            <person name="Spatafora J."/>
            <person name="Crous P."/>
            <person name="Grigoriev I."/>
        </authorList>
    </citation>
    <scope>NUCLEOTIDE SEQUENCE</scope>
    <source>
        <strain evidence="7">CBS 675.92</strain>
    </source>
</reference>
<evidence type="ECO:0000313" key="8">
    <source>
        <dbReference type="Proteomes" id="UP000800035"/>
    </source>
</evidence>
<dbReference type="SUPFAM" id="SSF50978">
    <property type="entry name" value="WD40 repeat-like"/>
    <property type="match status" value="1"/>
</dbReference>
<comment type="similarity">
    <text evidence="3">Belongs to the WD repeat MDV1/CAF4 family.</text>
</comment>
<evidence type="ECO:0000256" key="1">
    <source>
        <dbReference type="ARBA" id="ARBA00022574"/>
    </source>
</evidence>
<keyword evidence="1 6" id="KW-0853">WD repeat</keyword>
<organism evidence="7 8">
    <name type="scientific">Byssothecium circinans</name>
    <dbReference type="NCBI Taxonomy" id="147558"/>
    <lineage>
        <taxon>Eukaryota</taxon>
        <taxon>Fungi</taxon>
        <taxon>Dikarya</taxon>
        <taxon>Ascomycota</taxon>
        <taxon>Pezizomycotina</taxon>
        <taxon>Dothideomycetes</taxon>
        <taxon>Pleosporomycetidae</taxon>
        <taxon>Pleosporales</taxon>
        <taxon>Massarineae</taxon>
        <taxon>Massarinaceae</taxon>
        <taxon>Byssothecium</taxon>
    </lineage>
</organism>
<feature type="repeat" description="WD" evidence="6">
    <location>
        <begin position="230"/>
        <end position="269"/>
    </location>
</feature>
<dbReference type="PROSITE" id="PS00678">
    <property type="entry name" value="WD_REPEATS_1"/>
    <property type="match status" value="1"/>
</dbReference>
<dbReference type="InterPro" id="IPR019775">
    <property type="entry name" value="WD40_repeat_CS"/>
</dbReference>
<dbReference type="PANTHER" id="PTHR22847:SF637">
    <property type="entry name" value="WD REPEAT DOMAIN 5B"/>
    <property type="match status" value="1"/>
</dbReference>
<dbReference type="GO" id="GO:1990234">
    <property type="term" value="C:transferase complex"/>
    <property type="evidence" value="ECO:0007669"/>
    <property type="project" value="UniProtKB-ARBA"/>
</dbReference>
<dbReference type="InterPro" id="IPR020472">
    <property type="entry name" value="WD40_PAC1"/>
</dbReference>
<dbReference type="EMBL" id="ML976992">
    <property type="protein sequence ID" value="KAF1956341.1"/>
    <property type="molecule type" value="Genomic_DNA"/>
</dbReference>
<gene>
    <name evidence="7" type="ORF">CC80DRAFT_548638</name>
</gene>
<dbReference type="InterPro" id="IPR001680">
    <property type="entry name" value="WD40_rpt"/>
</dbReference>
<dbReference type="OrthoDB" id="19711at2759"/>
<dbReference type="CDD" id="cd00200">
    <property type="entry name" value="WD40"/>
    <property type="match status" value="1"/>
</dbReference>
<dbReference type="InterPro" id="IPR015943">
    <property type="entry name" value="WD40/YVTN_repeat-like_dom_sf"/>
</dbReference>
<name>A0A6A5TUN2_9PLEO</name>
<evidence type="ECO:0000256" key="6">
    <source>
        <dbReference type="PROSITE-ProRule" id="PRU00221"/>
    </source>
</evidence>
<protein>
    <recommendedName>
        <fullName evidence="4">Mitochondrial division protein 1</fullName>
    </recommendedName>
</protein>
<proteinExistence type="inferred from homology"/>
<dbReference type="PANTHER" id="PTHR22847">
    <property type="entry name" value="WD40 REPEAT PROTEIN"/>
    <property type="match status" value="1"/>
</dbReference>
<dbReference type="InterPro" id="IPR036322">
    <property type="entry name" value="WD40_repeat_dom_sf"/>
</dbReference>
<feature type="repeat" description="WD" evidence="6">
    <location>
        <begin position="15"/>
        <end position="45"/>
    </location>
</feature>
<evidence type="ECO:0000256" key="5">
    <source>
        <dbReference type="ARBA" id="ARBA00043913"/>
    </source>
</evidence>
<feature type="repeat" description="WD" evidence="6">
    <location>
        <begin position="100"/>
        <end position="132"/>
    </location>
</feature>
<evidence type="ECO:0000256" key="3">
    <source>
        <dbReference type="ARBA" id="ARBA00038415"/>
    </source>
</evidence>